<dbReference type="InterPro" id="IPR001965">
    <property type="entry name" value="Znf_PHD"/>
</dbReference>
<dbReference type="InterPro" id="IPR011011">
    <property type="entry name" value="Znf_FYVE_PHD"/>
</dbReference>
<evidence type="ECO:0000256" key="3">
    <source>
        <dbReference type="ARBA" id="ARBA00022833"/>
    </source>
</evidence>
<feature type="domain" description="PHD-type" evidence="6">
    <location>
        <begin position="203"/>
        <end position="253"/>
    </location>
</feature>
<dbReference type="CDD" id="cd15519">
    <property type="entry name" value="PHD1_Lid2p_like"/>
    <property type="match status" value="1"/>
</dbReference>
<evidence type="ECO:0000256" key="4">
    <source>
        <dbReference type="PROSITE-ProRule" id="PRU00146"/>
    </source>
</evidence>
<dbReference type="EMBL" id="JAKOGI010000231">
    <property type="protein sequence ID" value="KAJ8439064.1"/>
    <property type="molecule type" value="Genomic_DNA"/>
</dbReference>
<dbReference type="GO" id="GO:0008270">
    <property type="term" value="F:zinc ion binding"/>
    <property type="evidence" value="ECO:0007669"/>
    <property type="project" value="UniProtKB-KW"/>
</dbReference>
<sequence length="334" mass="37359">MGTNECNIPGWVQALEPVRKLPTKNGSRIRRCIYDALDKGPPTWAKHRLEYSISKAVYKANASGPTKRAVLSVLADVYSKSVSQHPQEETEKEHIVSVPDITLKLCRIVLRRIASLVGNEACCRTVYESFYVIVYLVMILSYGGLFVGIFSLPTLWNLFRSVLDNVRKLREYSESNSVSADADCEVGNILILTSEMPEAVWNSGLCKVCNTDKDDDSVLLCDICDGEYHTYCLRPPLGTVPEGKWYCPSCISPENVAKATSNVSEQPKARKCEEHYGSHQSEKLRCMAGGLGGEDGSETSEDELILLGVRYSYCDYDLLWIMRQVWEYSPPPCA</sequence>
<organism evidence="7 8">
    <name type="scientific">Carnegiea gigantea</name>
    <dbReference type="NCBI Taxonomy" id="171969"/>
    <lineage>
        <taxon>Eukaryota</taxon>
        <taxon>Viridiplantae</taxon>
        <taxon>Streptophyta</taxon>
        <taxon>Embryophyta</taxon>
        <taxon>Tracheophyta</taxon>
        <taxon>Spermatophyta</taxon>
        <taxon>Magnoliopsida</taxon>
        <taxon>eudicotyledons</taxon>
        <taxon>Gunneridae</taxon>
        <taxon>Pentapetalae</taxon>
        <taxon>Caryophyllales</taxon>
        <taxon>Cactineae</taxon>
        <taxon>Cactaceae</taxon>
        <taxon>Cactoideae</taxon>
        <taxon>Echinocereeae</taxon>
        <taxon>Carnegiea</taxon>
    </lineage>
</organism>
<keyword evidence="5" id="KW-1133">Transmembrane helix</keyword>
<dbReference type="PANTHER" id="PTHR47162">
    <property type="entry name" value="OS02G0192300 PROTEIN"/>
    <property type="match status" value="1"/>
</dbReference>
<keyword evidence="1" id="KW-0479">Metal-binding</keyword>
<dbReference type="Gene3D" id="3.30.40.10">
    <property type="entry name" value="Zinc/RING finger domain, C3HC4 (zinc finger)"/>
    <property type="match status" value="1"/>
</dbReference>
<dbReference type="OrthoDB" id="1746976at2759"/>
<dbReference type="PROSITE" id="PS01359">
    <property type="entry name" value="ZF_PHD_1"/>
    <property type="match status" value="1"/>
</dbReference>
<gene>
    <name evidence="7" type="ORF">Cgig2_018458</name>
</gene>
<keyword evidence="8" id="KW-1185">Reference proteome</keyword>
<feature type="transmembrane region" description="Helical" evidence="5">
    <location>
        <begin position="130"/>
        <end position="159"/>
    </location>
</feature>
<dbReference type="PROSITE" id="PS50016">
    <property type="entry name" value="ZF_PHD_2"/>
    <property type="match status" value="1"/>
</dbReference>
<name>A0A9Q1QES0_9CARY</name>
<dbReference type="InterPro" id="IPR019786">
    <property type="entry name" value="Zinc_finger_PHD-type_CS"/>
</dbReference>
<evidence type="ECO:0000256" key="2">
    <source>
        <dbReference type="ARBA" id="ARBA00022771"/>
    </source>
</evidence>
<evidence type="ECO:0000259" key="6">
    <source>
        <dbReference type="PROSITE" id="PS50016"/>
    </source>
</evidence>
<keyword evidence="2 4" id="KW-0863">Zinc-finger</keyword>
<comment type="caution">
    <text evidence="7">The sequence shown here is derived from an EMBL/GenBank/DDBJ whole genome shotgun (WGS) entry which is preliminary data.</text>
</comment>
<keyword evidence="5" id="KW-0472">Membrane</keyword>
<dbReference type="InterPro" id="IPR013083">
    <property type="entry name" value="Znf_RING/FYVE/PHD"/>
</dbReference>
<dbReference type="Proteomes" id="UP001153076">
    <property type="component" value="Unassembled WGS sequence"/>
</dbReference>
<dbReference type="AlphaFoldDB" id="A0A9Q1QES0"/>
<dbReference type="PANTHER" id="PTHR47162:SF10">
    <property type="entry name" value="METHYL-CPG-BINDING DOMAIN-CONTAINING PROTEIN 9 ISOFORM X1"/>
    <property type="match status" value="1"/>
</dbReference>
<keyword evidence="3" id="KW-0862">Zinc</keyword>
<dbReference type="SUPFAM" id="SSF57903">
    <property type="entry name" value="FYVE/PHD zinc finger"/>
    <property type="match status" value="1"/>
</dbReference>
<proteinExistence type="predicted"/>
<dbReference type="InterPro" id="IPR019787">
    <property type="entry name" value="Znf_PHD-finger"/>
</dbReference>
<evidence type="ECO:0000256" key="1">
    <source>
        <dbReference type="ARBA" id="ARBA00022723"/>
    </source>
</evidence>
<accession>A0A9Q1QES0</accession>
<evidence type="ECO:0000313" key="8">
    <source>
        <dbReference type="Proteomes" id="UP001153076"/>
    </source>
</evidence>
<dbReference type="SMART" id="SM00249">
    <property type="entry name" value="PHD"/>
    <property type="match status" value="1"/>
</dbReference>
<evidence type="ECO:0000313" key="7">
    <source>
        <dbReference type="EMBL" id="KAJ8439064.1"/>
    </source>
</evidence>
<reference evidence="7" key="1">
    <citation type="submission" date="2022-04" db="EMBL/GenBank/DDBJ databases">
        <title>Carnegiea gigantea Genome sequencing and assembly v2.</title>
        <authorList>
            <person name="Copetti D."/>
            <person name="Sanderson M.J."/>
            <person name="Burquez A."/>
            <person name="Wojciechowski M.F."/>
        </authorList>
    </citation>
    <scope>NUCLEOTIDE SEQUENCE</scope>
    <source>
        <strain evidence="7">SGP5-SGP5p</strain>
        <tissue evidence="7">Aerial part</tissue>
    </source>
</reference>
<evidence type="ECO:0000256" key="5">
    <source>
        <dbReference type="SAM" id="Phobius"/>
    </source>
</evidence>
<dbReference type="Pfam" id="PF00628">
    <property type="entry name" value="PHD"/>
    <property type="match status" value="1"/>
</dbReference>
<keyword evidence="5" id="KW-0812">Transmembrane</keyword>
<protein>
    <recommendedName>
        <fullName evidence="6">PHD-type domain-containing protein</fullName>
    </recommendedName>
</protein>